<evidence type="ECO:0000313" key="2">
    <source>
        <dbReference type="Proteomes" id="UP000004431"/>
    </source>
</evidence>
<comment type="caution">
    <text evidence="1">The sequence shown here is derived from an EMBL/GenBank/DDBJ whole genome shotgun (WGS) entry which is preliminary data.</text>
</comment>
<sequence length="131" mass="15068">MYNTPPPIPHFSEQLIHNRNNILLQLTLPASSTSPNVYVYFPARARKLIYKQLQVEFAYFLRTHPQYYQPNIRGFLHRYTAASSLSSLCAVCSSHNLLTLSVLGDCFRRVGVPYTRATVKDGVVQLRVFRH</sequence>
<name>A0ABN0AZY6_9ACTN</name>
<evidence type="ECO:0000313" key="1">
    <source>
        <dbReference type="EMBL" id="EFL43988.1"/>
    </source>
</evidence>
<dbReference type="RefSeq" id="WP_006304290.1">
    <property type="nucleotide sequence ID" value="NZ_AEDQ01000022.1"/>
</dbReference>
<dbReference type="EMBL" id="AEDQ01000022">
    <property type="protein sequence ID" value="EFL43988.1"/>
    <property type="molecule type" value="Genomic_DNA"/>
</dbReference>
<reference evidence="1 2" key="1">
    <citation type="submission" date="2010-08" db="EMBL/GenBank/DDBJ databases">
        <authorList>
            <person name="Durkin A.S."/>
            <person name="Madupu R."/>
            <person name="Torralba M."/>
            <person name="Gillis M."/>
            <person name="Methe B."/>
            <person name="Sutton G."/>
            <person name="Nelson K.E."/>
        </authorList>
    </citation>
    <scope>NUCLEOTIDE SEQUENCE [LARGE SCALE GENOMIC DNA]</scope>
    <source>
        <strain evidence="1 2">PB189-T1-4</strain>
    </source>
</reference>
<proteinExistence type="predicted"/>
<gene>
    <name evidence="1" type="ORF">HMPREF9248_0359</name>
</gene>
<organism evidence="1 2">
    <name type="scientific">Fannyhessea vaginae PB189-T1-4</name>
    <dbReference type="NCBI Taxonomy" id="866774"/>
    <lineage>
        <taxon>Bacteria</taxon>
        <taxon>Bacillati</taxon>
        <taxon>Actinomycetota</taxon>
        <taxon>Coriobacteriia</taxon>
        <taxon>Coriobacteriales</taxon>
        <taxon>Atopobiaceae</taxon>
        <taxon>Fannyhessea</taxon>
    </lineage>
</organism>
<protein>
    <submittedName>
        <fullName evidence="1">Uncharacterized protein</fullName>
    </submittedName>
</protein>
<keyword evidence="2" id="KW-1185">Reference proteome</keyword>
<accession>A0ABN0AZY6</accession>
<dbReference type="Proteomes" id="UP000004431">
    <property type="component" value="Unassembled WGS sequence"/>
</dbReference>